<dbReference type="Pfam" id="PF01041">
    <property type="entry name" value="DegT_DnrJ_EryC1"/>
    <property type="match status" value="1"/>
</dbReference>
<dbReference type="AlphaFoldDB" id="C4XP26"/>
<dbReference type="CDD" id="cd00616">
    <property type="entry name" value="AHBA_syn"/>
    <property type="match status" value="1"/>
</dbReference>
<dbReference type="STRING" id="573370.DMR_40360"/>
<dbReference type="KEGG" id="dma:DMR_40360"/>
<protein>
    <submittedName>
        <fullName evidence="5">DegT/DnrJ/EryC1/StrS aminotransferase family protein</fullName>
    </submittedName>
</protein>
<dbReference type="OrthoDB" id="9766188at2"/>
<gene>
    <name evidence="5" type="ordered locus">DMR_40360</name>
</gene>
<evidence type="ECO:0000313" key="5">
    <source>
        <dbReference type="EMBL" id="BAH77527.1"/>
    </source>
</evidence>
<dbReference type="InterPro" id="IPR000653">
    <property type="entry name" value="DegT/StrS_aminotransferase"/>
</dbReference>
<dbReference type="Proteomes" id="UP000009071">
    <property type="component" value="Chromosome"/>
</dbReference>
<dbReference type="RefSeq" id="WP_015862659.1">
    <property type="nucleotide sequence ID" value="NC_012796.1"/>
</dbReference>
<evidence type="ECO:0000256" key="2">
    <source>
        <dbReference type="PIRSR" id="PIRSR000390-1"/>
    </source>
</evidence>
<dbReference type="SUPFAM" id="SSF53383">
    <property type="entry name" value="PLP-dependent transferases"/>
    <property type="match status" value="1"/>
</dbReference>
<dbReference type="eggNOG" id="COG0399">
    <property type="taxonomic scope" value="Bacteria"/>
</dbReference>
<dbReference type="GO" id="GO:0000271">
    <property type="term" value="P:polysaccharide biosynthetic process"/>
    <property type="evidence" value="ECO:0007669"/>
    <property type="project" value="TreeGrafter"/>
</dbReference>
<proteinExistence type="inferred from homology"/>
<evidence type="ECO:0000256" key="4">
    <source>
        <dbReference type="RuleBase" id="RU004508"/>
    </source>
</evidence>
<reference evidence="5 6" key="1">
    <citation type="journal article" date="2009" name="Genome Res.">
        <title>Whole genome sequence of Desulfovibrio magneticus strain RS-1 revealed common gene clusters in magnetotactic bacteria.</title>
        <authorList>
            <person name="Nakazawa H."/>
            <person name="Arakaki A."/>
            <person name="Narita-Yamada S."/>
            <person name="Yashiro I."/>
            <person name="Jinno K."/>
            <person name="Aoki N."/>
            <person name="Tsuruyama A."/>
            <person name="Okamura Y."/>
            <person name="Tanikawa S."/>
            <person name="Fujita N."/>
            <person name="Takeyama H."/>
            <person name="Matsunaga T."/>
        </authorList>
    </citation>
    <scope>NUCLEOTIDE SEQUENCE [LARGE SCALE GENOMIC DNA]</scope>
    <source>
        <strain evidence="6">ATCC 700980 / DSM 13731 / RS-1</strain>
    </source>
</reference>
<dbReference type="PANTHER" id="PTHR30244:SF34">
    <property type="entry name" value="DTDP-4-AMINO-4,6-DIDEOXYGALACTOSE TRANSAMINASE"/>
    <property type="match status" value="1"/>
</dbReference>
<accession>C4XP26</accession>
<dbReference type="Gene3D" id="3.90.1150.10">
    <property type="entry name" value="Aspartate Aminotransferase, domain 1"/>
    <property type="match status" value="1"/>
</dbReference>
<evidence type="ECO:0000256" key="1">
    <source>
        <dbReference type="ARBA" id="ARBA00037999"/>
    </source>
</evidence>
<comment type="similarity">
    <text evidence="1 4">Belongs to the DegT/DnrJ/EryC1 family.</text>
</comment>
<keyword evidence="6" id="KW-1185">Reference proteome</keyword>
<dbReference type="InterPro" id="IPR015422">
    <property type="entry name" value="PyrdxlP-dep_Trfase_small"/>
</dbReference>
<dbReference type="GO" id="GO:0008483">
    <property type="term" value="F:transaminase activity"/>
    <property type="evidence" value="ECO:0007669"/>
    <property type="project" value="UniProtKB-KW"/>
</dbReference>
<organism evidence="5 6">
    <name type="scientific">Solidesulfovibrio magneticus (strain ATCC 700980 / DSM 13731 / RS-1)</name>
    <name type="common">Desulfovibrio magneticus</name>
    <dbReference type="NCBI Taxonomy" id="573370"/>
    <lineage>
        <taxon>Bacteria</taxon>
        <taxon>Pseudomonadati</taxon>
        <taxon>Thermodesulfobacteriota</taxon>
        <taxon>Desulfovibrionia</taxon>
        <taxon>Desulfovibrionales</taxon>
        <taxon>Desulfovibrionaceae</taxon>
        <taxon>Solidesulfovibrio</taxon>
    </lineage>
</organism>
<name>C4XP26_SOLM1</name>
<dbReference type="PIRSF" id="PIRSF000390">
    <property type="entry name" value="PLP_StrS"/>
    <property type="match status" value="1"/>
</dbReference>
<dbReference type="PANTHER" id="PTHR30244">
    <property type="entry name" value="TRANSAMINASE"/>
    <property type="match status" value="1"/>
</dbReference>
<dbReference type="HOGENOM" id="CLU_033332_0_3_7"/>
<dbReference type="InterPro" id="IPR015424">
    <property type="entry name" value="PyrdxlP-dep_Trfase"/>
</dbReference>
<feature type="modified residue" description="N6-(pyridoxal phosphate)lysine" evidence="3">
    <location>
        <position position="184"/>
    </location>
</feature>
<keyword evidence="3 4" id="KW-0663">Pyridoxal phosphate</keyword>
<evidence type="ECO:0000313" key="6">
    <source>
        <dbReference type="Proteomes" id="UP000009071"/>
    </source>
</evidence>
<keyword evidence="5" id="KW-0032">Aminotransferase</keyword>
<dbReference type="Gene3D" id="3.40.640.10">
    <property type="entry name" value="Type I PLP-dependent aspartate aminotransferase-like (Major domain)"/>
    <property type="match status" value="1"/>
</dbReference>
<dbReference type="GO" id="GO:0030170">
    <property type="term" value="F:pyridoxal phosphate binding"/>
    <property type="evidence" value="ECO:0007669"/>
    <property type="project" value="TreeGrafter"/>
</dbReference>
<sequence length="381" mass="41636">MWRVPLFDLDFDSREEDAVLAVLRRRWLTMGEETQAFEQEFAAMLGQGASCLAVSSCTAALHAAMDQLGLRPGDEVVVPALTFVADANVVAMCRATPVLADCASPQDWNMNARTIARAVTSRTKAVLVVHYAGQPCDMDPIVALCRERGLVLVEDAAHAVGATYRGRQCGTFGDMACFSFFSNKNLSCGEGGMFVTRDPDRLARARLFRSHGMTSLTLDRHKGRVDSYDVLAPGLNYRMTEMSAALGRVQLAKLEGNNARRERLAAAYATQLDAMPGVVRPWPGGVAGCRSACHIMPVLLPKRVDRAALMAGLRGQGIQSSIHYPDMQQFTAYKDLLRGAPVAAEICARELTLPLFPSMSMEMVHEVVALLRALLRQQECK</sequence>
<feature type="active site" description="Proton acceptor" evidence="2">
    <location>
        <position position="184"/>
    </location>
</feature>
<dbReference type="InterPro" id="IPR015421">
    <property type="entry name" value="PyrdxlP-dep_Trfase_major"/>
</dbReference>
<dbReference type="EMBL" id="AP010904">
    <property type="protein sequence ID" value="BAH77527.1"/>
    <property type="molecule type" value="Genomic_DNA"/>
</dbReference>
<evidence type="ECO:0000256" key="3">
    <source>
        <dbReference type="PIRSR" id="PIRSR000390-2"/>
    </source>
</evidence>
<keyword evidence="5" id="KW-0808">Transferase</keyword>